<organism evidence="1 2">
    <name type="scientific">Myceligenerans xiligouense</name>
    <dbReference type="NCBI Taxonomy" id="253184"/>
    <lineage>
        <taxon>Bacteria</taxon>
        <taxon>Bacillati</taxon>
        <taxon>Actinomycetota</taxon>
        <taxon>Actinomycetes</taxon>
        <taxon>Micrococcales</taxon>
        <taxon>Promicromonosporaceae</taxon>
        <taxon>Myceligenerans</taxon>
    </lineage>
</organism>
<protein>
    <submittedName>
        <fullName evidence="1">Uncharacterized protein</fullName>
    </submittedName>
</protein>
<evidence type="ECO:0000313" key="1">
    <source>
        <dbReference type="EMBL" id="RPF21459.1"/>
    </source>
</evidence>
<accession>A0A3N4YK12</accession>
<comment type="caution">
    <text evidence="1">The sequence shown here is derived from an EMBL/GenBank/DDBJ whole genome shotgun (WGS) entry which is preliminary data.</text>
</comment>
<keyword evidence="2" id="KW-1185">Reference proteome</keyword>
<reference evidence="1 2" key="1">
    <citation type="submission" date="2018-11" db="EMBL/GenBank/DDBJ databases">
        <title>Sequencing the genomes of 1000 actinobacteria strains.</title>
        <authorList>
            <person name="Klenk H.-P."/>
        </authorList>
    </citation>
    <scope>NUCLEOTIDE SEQUENCE [LARGE SCALE GENOMIC DNA]</scope>
    <source>
        <strain evidence="1 2">DSM 15700</strain>
    </source>
</reference>
<dbReference type="EMBL" id="RKQZ01000001">
    <property type="protein sequence ID" value="RPF21459.1"/>
    <property type="molecule type" value="Genomic_DNA"/>
</dbReference>
<sequence length="276" mass="30832">MIVEKDPDAAHRLNLLYRVLHTYESRLVGADPGFMQGSPLALDGDRSTVLQPGHRAYLHLRSTYEFLDSIGRLVQAKKTFSPLGVEQAMGRTALLAACKALYLLEPDDSDERFRRCAALALEDDKSSLREVRDALAVVDESDPIHKTFTDWREKLRCDQSGILEEVTRLGLTPVALKGDGELFGIVARYLDRVSPLPQPDDVRPTKSVSYRAILMRYWNQTSGYAHAHTWPLLRIAESAPGTNQLTVAANIADVIGLLTMIWDVFDNAMSLLQQRG</sequence>
<dbReference type="AlphaFoldDB" id="A0A3N4YK12"/>
<dbReference type="Proteomes" id="UP000280501">
    <property type="component" value="Unassembled WGS sequence"/>
</dbReference>
<gene>
    <name evidence="1" type="ORF">EDD34_2088</name>
</gene>
<name>A0A3N4YK12_9MICO</name>
<evidence type="ECO:0000313" key="2">
    <source>
        <dbReference type="Proteomes" id="UP000280501"/>
    </source>
</evidence>
<proteinExistence type="predicted"/>
<dbReference type="OrthoDB" id="4045431at2"/>